<keyword evidence="8" id="KW-1185">Reference proteome</keyword>
<dbReference type="PANTHER" id="PTHR12606:SF1">
    <property type="entry name" value="UBIQUITIN-LIKE-SPECIFIC PROTEASE 1A"/>
    <property type="match status" value="1"/>
</dbReference>
<dbReference type="PANTHER" id="PTHR12606">
    <property type="entry name" value="SENTRIN/SUMO-SPECIFIC PROTEASE"/>
    <property type="match status" value="1"/>
</dbReference>
<evidence type="ECO:0000256" key="2">
    <source>
        <dbReference type="ARBA" id="ARBA00022670"/>
    </source>
</evidence>
<gene>
    <name evidence="7" type="ORF">CCAM_LOCUS7419</name>
</gene>
<dbReference type="GO" id="GO:0016926">
    <property type="term" value="P:protein desumoylation"/>
    <property type="evidence" value="ECO:0007669"/>
    <property type="project" value="TreeGrafter"/>
</dbReference>
<sequence length="450" mass="52212">MAPKVKKSLYLLSRIRAENNQLARKRLALRKRSPSMEEFKENIKKASLIELSSRCESVPNQNSPDKDEVDSPDKNMVTKEDFVLLKESVHEMSKVVTNLNEIIMQIGGTSRLQQDTSKKISLPNDNHMLASSCRQLFIPRARGNSTDCYINYNRMNTPFYDGRSAGITIPEWIPILFRPPTRMILNEVEAGIVAYVFGRNKDFDTEEILIDTNYMTGKREALRSLIPNEMIDGEVMSLVACMLSFQQQETRCWFLPPVFAQFVLGWTRSPDRVREILKDTFFGKVNGLRKIFVPINDGKLHWFLLVVDIIRKELTLLDSLKSPSTFDERKRIVRLLAIFMDQMLEHKSFYHQHSVIEKPKVSEFAIVEPKSIGQQAQGSNDCGIWVATWMRECIWDETYNIQVNRESRMRLAIDLVNHPYNKMNDQVIALSMRNWESLDRENKKLVKITV</sequence>
<dbReference type="InterPro" id="IPR003653">
    <property type="entry name" value="Peptidase_C48_C"/>
</dbReference>
<dbReference type="PROSITE" id="PS50600">
    <property type="entry name" value="ULP_PROTEASE"/>
    <property type="match status" value="1"/>
</dbReference>
<evidence type="ECO:0000313" key="7">
    <source>
        <dbReference type="EMBL" id="VFQ65643.1"/>
    </source>
</evidence>
<evidence type="ECO:0000313" key="8">
    <source>
        <dbReference type="Proteomes" id="UP000595140"/>
    </source>
</evidence>
<keyword evidence="3" id="KW-0378">Hydrolase</keyword>
<keyword evidence="2" id="KW-0645">Protease</keyword>
<feature type="compositionally biased region" description="Polar residues" evidence="5">
    <location>
        <begin position="54"/>
        <end position="63"/>
    </location>
</feature>
<dbReference type="AlphaFoldDB" id="A0A484KIR7"/>
<evidence type="ECO:0000256" key="4">
    <source>
        <dbReference type="ARBA" id="ARBA00022807"/>
    </source>
</evidence>
<comment type="similarity">
    <text evidence="1">Belongs to the peptidase C48 family.</text>
</comment>
<feature type="compositionally biased region" description="Basic and acidic residues" evidence="5">
    <location>
        <begin position="64"/>
        <end position="74"/>
    </location>
</feature>
<evidence type="ECO:0000256" key="5">
    <source>
        <dbReference type="SAM" id="MobiDB-lite"/>
    </source>
</evidence>
<feature type="domain" description="Ubiquitin-like protease family profile" evidence="6">
    <location>
        <begin position="215"/>
        <end position="393"/>
    </location>
</feature>
<dbReference type="OrthoDB" id="1751899at2759"/>
<keyword evidence="4" id="KW-0788">Thiol protease</keyword>
<dbReference type="GO" id="GO:0016929">
    <property type="term" value="F:deSUMOylase activity"/>
    <property type="evidence" value="ECO:0007669"/>
    <property type="project" value="TreeGrafter"/>
</dbReference>
<dbReference type="GO" id="GO:0005634">
    <property type="term" value="C:nucleus"/>
    <property type="evidence" value="ECO:0007669"/>
    <property type="project" value="TreeGrafter"/>
</dbReference>
<evidence type="ECO:0000259" key="6">
    <source>
        <dbReference type="PROSITE" id="PS50600"/>
    </source>
</evidence>
<dbReference type="SUPFAM" id="SSF54001">
    <property type="entry name" value="Cysteine proteinases"/>
    <property type="match status" value="1"/>
</dbReference>
<proteinExistence type="inferred from homology"/>
<name>A0A484KIR7_9ASTE</name>
<evidence type="ECO:0000256" key="3">
    <source>
        <dbReference type="ARBA" id="ARBA00022801"/>
    </source>
</evidence>
<dbReference type="EMBL" id="OOIL02000484">
    <property type="protein sequence ID" value="VFQ65643.1"/>
    <property type="molecule type" value="Genomic_DNA"/>
</dbReference>
<dbReference type="InterPro" id="IPR038765">
    <property type="entry name" value="Papain-like_cys_pep_sf"/>
</dbReference>
<dbReference type="Gene3D" id="3.40.395.10">
    <property type="entry name" value="Adenoviral Proteinase, Chain A"/>
    <property type="match status" value="1"/>
</dbReference>
<dbReference type="GO" id="GO:0006508">
    <property type="term" value="P:proteolysis"/>
    <property type="evidence" value="ECO:0007669"/>
    <property type="project" value="UniProtKB-KW"/>
</dbReference>
<dbReference type="Pfam" id="PF02902">
    <property type="entry name" value="Peptidase_C48"/>
    <property type="match status" value="1"/>
</dbReference>
<reference evidence="7 8" key="1">
    <citation type="submission" date="2018-04" db="EMBL/GenBank/DDBJ databases">
        <authorList>
            <person name="Vogel A."/>
        </authorList>
    </citation>
    <scope>NUCLEOTIDE SEQUENCE [LARGE SCALE GENOMIC DNA]</scope>
</reference>
<accession>A0A484KIR7</accession>
<evidence type="ECO:0000256" key="1">
    <source>
        <dbReference type="ARBA" id="ARBA00005234"/>
    </source>
</evidence>
<organism evidence="7 8">
    <name type="scientific">Cuscuta campestris</name>
    <dbReference type="NCBI Taxonomy" id="132261"/>
    <lineage>
        <taxon>Eukaryota</taxon>
        <taxon>Viridiplantae</taxon>
        <taxon>Streptophyta</taxon>
        <taxon>Embryophyta</taxon>
        <taxon>Tracheophyta</taxon>
        <taxon>Spermatophyta</taxon>
        <taxon>Magnoliopsida</taxon>
        <taxon>eudicotyledons</taxon>
        <taxon>Gunneridae</taxon>
        <taxon>Pentapetalae</taxon>
        <taxon>asterids</taxon>
        <taxon>lamiids</taxon>
        <taxon>Solanales</taxon>
        <taxon>Convolvulaceae</taxon>
        <taxon>Cuscuteae</taxon>
        <taxon>Cuscuta</taxon>
        <taxon>Cuscuta subgen. Grammica</taxon>
        <taxon>Cuscuta sect. Cleistogrammica</taxon>
    </lineage>
</organism>
<feature type="region of interest" description="Disordered" evidence="5">
    <location>
        <begin position="54"/>
        <end position="74"/>
    </location>
</feature>
<protein>
    <recommendedName>
        <fullName evidence="6">Ubiquitin-like protease family profile domain-containing protein</fullName>
    </recommendedName>
</protein>
<dbReference type="Proteomes" id="UP000595140">
    <property type="component" value="Unassembled WGS sequence"/>
</dbReference>